<evidence type="ECO:0000313" key="3">
    <source>
        <dbReference type="Proteomes" id="UP001469553"/>
    </source>
</evidence>
<reference evidence="2 3" key="1">
    <citation type="submission" date="2021-06" db="EMBL/GenBank/DDBJ databases">
        <authorList>
            <person name="Palmer J.M."/>
        </authorList>
    </citation>
    <scope>NUCLEOTIDE SEQUENCE [LARGE SCALE GENOMIC DNA]</scope>
    <source>
        <strain evidence="2 3">AS_MEX2019</strain>
        <tissue evidence="2">Muscle</tissue>
    </source>
</reference>
<gene>
    <name evidence="2" type="ORF">AMECASPLE_037798</name>
</gene>
<sequence>MGSRLGYTGPLGRLGTFRPREQSLWEQSGHLQCKGVPNGRRAICPTSVPKWPAGRSGTFRPFGISSLLSLVAVFGSGTFGNTPRKLWNFATRSPKVRDGHTRARAEIPAGCPKHGGLGHPRARGGAGNKKKSEIRRFGSLSPEWGEGQRAGSSLGG</sequence>
<proteinExistence type="predicted"/>
<keyword evidence="3" id="KW-1185">Reference proteome</keyword>
<evidence type="ECO:0000256" key="1">
    <source>
        <dbReference type="SAM" id="MobiDB-lite"/>
    </source>
</evidence>
<organism evidence="2 3">
    <name type="scientific">Ameca splendens</name>
    <dbReference type="NCBI Taxonomy" id="208324"/>
    <lineage>
        <taxon>Eukaryota</taxon>
        <taxon>Metazoa</taxon>
        <taxon>Chordata</taxon>
        <taxon>Craniata</taxon>
        <taxon>Vertebrata</taxon>
        <taxon>Euteleostomi</taxon>
        <taxon>Actinopterygii</taxon>
        <taxon>Neopterygii</taxon>
        <taxon>Teleostei</taxon>
        <taxon>Neoteleostei</taxon>
        <taxon>Acanthomorphata</taxon>
        <taxon>Ovalentaria</taxon>
        <taxon>Atherinomorphae</taxon>
        <taxon>Cyprinodontiformes</taxon>
        <taxon>Goodeidae</taxon>
        <taxon>Ameca</taxon>
    </lineage>
</organism>
<dbReference type="Proteomes" id="UP001469553">
    <property type="component" value="Unassembled WGS sequence"/>
</dbReference>
<feature type="region of interest" description="Disordered" evidence="1">
    <location>
        <begin position="106"/>
        <end position="156"/>
    </location>
</feature>
<accession>A0ABV0Z5V0</accession>
<dbReference type="EMBL" id="JAHRIP010053608">
    <property type="protein sequence ID" value="MEQ2301599.1"/>
    <property type="molecule type" value="Genomic_DNA"/>
</dbReference>
<comment type="caution">
    <text evidence="2">The sequence shown here is derived from an EMBL/GenBank/DDBJ whole genome shotgun (WGS) entry which is preliminary data.</text>
</comment>
<protein>
    <submittedName>
        <fullName evidence="2">Uncharacterized protein</fullName>
    </submittedName>
</protein>
<name>A0ABV0Z5V0_9TELE</name>
<evidence type="ECO:0000313" key="2">
    <source>
        <dbReference type="EMBL" id="MEQ2301599.1"/>
    </source>
</evidence>